<dbReference type="Proteomes" id="UP000294927">
    <property type="component" value="Unassembled WGS sequence"/>
</dbReference>
<feature type="non-terminal residue" evidence="2">
    <location>
        <position position="1"/>
    </location>
</feature>
<protein>
    <submittedName>
        <fullName evidence="2">Uncharacterized protein</fullName>
    </submittedName>
</protein>
<evidence type="ECO:0000313" key="3">
    <source>
        <dbReference type="Proteomes" id="UP000294927"/>
    </source>
</evidence>
<feature type="compositionally biased region" description="Acidic residues" evidence="1">
    <location>
        <begin position="1960"/>
        <end position="1969"/>
    </location>
</feature>
<organism evidence="2 3">
    <name type="scientific">Actinophytocola oryzae</name>
    <dbReference type="NCBI Taxonomy" id="502181"/>
    <lineage>
        <taxon>Bacteria</taxon>
        <taxon>Bacillati</taxon>
        <taxon>Actinomycetota</taxon>
        <taxon>Actinomycetes</taxon>
        <taxon>Pseudonocardiales</taxon>
        <taxon>Pseudonocardiaceae</taxon>
    </lineage>
</organism>
<sequence>IAELLASLFGAFFIPGVVAVFRLGIGVALRQLMVRLASFSFRAVALRLGTREGLAHLGAAGVRAGRQLAVDVAKYAAAGAAFMGGLDIAIDGVQNTLHTAGGQRLREGVDWNAFFMSSVLGALGGGFFGVGRSIGRGLDIVSRGLRAGVAKEIEALAGREARAKAARGFRGFADLGYSGMQVGIGGAAANQAINVAQEPLAGALSRLFPPKDGASAESGAAMPLAAATDGALSLMSRAQGARVSTPNLSVGDLSLGDLSIGDLSIAEVGLGAEKSAGATDGVAPLVHSGANSVTAPVSTGPGAMDASEVRQGTQETEPPLMGVPAQAEVVPLARHGSLGDLVQQVGTEARKLATGEPPRIERAVVAARYGELTRILEDRQSDIGRVHSTVVAQWIAQYALTGERPHGLLGGAPATVSQQTVDVPDVVSTGPVREATGPWRPWQRNTVVDNWRDHVLTEHPSLPAELRADLVNADSAADLSGPGLAHLRTWITGMLGVHDLATGRDFGFAEVARMSGIATEAEVSEFWAEAAAAPVVEVVVGQPVVHDMAVRPVHALGPVPEDVRTWRQGALGARTWREYLTERDGTPDWLRSKLVTARTMNDIGRQAAPELDDWLNPWLLGMLEEHRVDRVTFRTGKVAVMSGLMTEPTLRRRWNSFTALADAVEAPLGPVPQDVLTWRPGAFGWRLDTWQEYVLARAGTPDWLRGVLRNVRKLNEVPPSVAAEIEKWSRPWAMTLLAHTDVEETVTASGILTATTVSAWAAERALVTAHEEAPGESAGLPSLRLDGDREADVVLPPLRAVVAALGLDGVLPVRDAAPGPSREDMPPLPDAWPAEEPGVLGPVPGDVWTWRPGAFGSAAVTWREYVAGRPETPDWLRTELRVADRFTNLPSRVGAEVKKWFLPWAMGMVSGTHPTDRVRHGIVETATQSGMVSRSMLSGWLSPPEPLRVVAPTSVGPAASFSLDDLTRFVADAARDLATGPPRPIGPAEVAGVHALLTDTLAQHGQNIGRIPSVHVARMIAQYALSGQWPRGPAGGAPRGGEVAGNRIVAGEPAGTSQAPAREELVRREPDAWGRETFLAFDYGADLAEALREVAATGDAAMTLVLRAERDADGTVDPVPEPAPWGAWLAEGRTPPVFAFLTLRGGEFIRYDAGAVVTMSTQEVAASLVGSLRQDRLRRPLVVFTMYHGTDPDGLANGRQRTAEVVEAMGELTGDPWPGFHHVSANPPIAEWEVADETRQGRGIALATWGEPFEEHGVLSLTDVMMTAYGRIVALPGDPSRLAELAEFAENGAPGLAGAPGLNSVVGPVVLVLDGHDGGGHVRVVLGSSRSVVELGGGRLGEMLLRSDQFRQLLRDSGRAVVVVARGAGTRVASGGAGYDLASALRHAGFYNDVYALAGDAQVAPDGLALSDDSRFELVSVLRTDDVRRQTLDDADGRPVATFLRYPGDERPLALARAWASRVTSASMSAYHGNAGLVPSPWDDRPFIVFTSGVVTRDDGEVLVASTVDLGRIVAHDPEVRAGLATGSGVVSISRGIDPPVLWLAVDGHLDTAGIAPEMLRGGHWRSQLTPAPGTTWDLAPDGRLTLSSQAGTPEFHRTGPPRPGPDDVLSYAMSNERLGTFGQYHPDDLAAMLGESRYAASTTELTRRVYWQQFLDDDSGEPVLGDWGPRVWLHGTHGSQEVFWYHLRTGRPDEVGDRFPATGEEAARLQFSSRLFRSVHPDPANPPELLLRVCEVGGAPRDGVSPARRFREEWSRLGAPPRVWSASDSVVSSTRGAFGTSADGVFDDGTGLDPIRLADLAANHLDPVTVSPADGDGFEAGVRRAARLVVRATAWRLRNGADLPVVTVRGGGFGWLRAAADAGVVFTEEATAEAARLTRLGLPVTPADLLVHRETMSFGYRAPSDGRAELAISVDFPQHELGMWALLDADVADVAEAFESLVPDEDDDVSMSSPRDSEGDVEWSEDASGEATPRPDPTERARLDEAVHRQARNDIVAGRVPVEFFVDGVPGGVGSDPRARIGLEVEGRVATREGVSDTDAYDAAAESLAIATRAEGLIDWLDGQDLPTGDQVEATDKWAMTGEVAHVNGVEFKAPVLTPADRPWRQVQTLLGLWDHTVEATTTGGHVNTSFAGHTEPVTYARIAQLVKAFEATLYRLGNVPGGAQHRDLRFVGPNPVPVDPFLVRTVEDVAALGLNKHDAVNYRHVRGDDDTDRLEFRFWSGSKEPAVWQVRTELSLAIQRAAENPANFARLSELAMDPDLLWHPGTEHLTDEVRWQRFQELLNLLDLAPAVRRQAVQLYAWTRPWQRTDQNDLSHRALSVAAWGDRVYFPVPGDSVADAFATVTSMPRFPGVHVVKATLDVDVQLWDGSAMDGYEQFAKTLHTRFENNTTAFVLLVPEAAVRPHPGTLSPAETVVEVTGSPVLVPAGETREHPDGRVFSAGGWILFNEAALNSGGGRIVDEDLAGAVDAAGFGHR</sequence>
<gene>
    <name evidence="2" type="ORF">CLV71_1381</name>
</gene>
<reference evidence="2 3" key="1">
    <citation type="submission" date="2019-03" db="EMBL/GenBank/DDBJ databases">
        <title>Genomic Encyclopedia of Archaeal and Bacterial Type Strains, Phase II (KMG-II): from individual species to whole genera.</title>
        <authorList>
            <person name="Goeker M."/>
        </authorList>
    </citation>
    <scope>NUCLEOTIDE SEQUENCE [LARGE SCALE GENOMIC DNA]</scope>
    <source>
        <strain evidence="2 3">DSM 45499</strain>
    </source>
</reference>
<keyword evidence="3" id="KW-1185">Reference proteome</keyword>
<feature type="region of interest" description="Disordered" evidence="1">
    <location>
        <begin position="1943"/>
        <end position="1981"/>
    </location>
</feature>
<name>A0A4R7UNL8_9PSEU</name>
<proteinExistence type="predicted"/>
<dbReference type="EMBL" id="SOCP01000038">
    <property type="protein sequence ID" value="TDV34586.1"/>
    <property type="molecule type" value="Genomic_DNA"/>
</dbReference>
<evidence type="ECO:0000256" key="1">
    <source>
        <dbReference type="SAM" id="MobiDB-lite"/>
    </source>
</evidence>
<feature type="region of interest" description="Disordered" evidence="1">
    <location>
        <begin position="1588"/>
        <end position="1607"/>
    </location>
</feature>
<accession>A0A4R7UNL8</accession>
<comment type="caution">
    <text evidence="2">The sequence shown here is derived from an EMBL/GenBank/DDBJ whole genome shotgun (WGS) entry which is preliminary data.</text>
</comment>
<evidence type="ECO:0000313" key="2">
    <source>
        <dbReference type="EMBL" id="TDV34586.1"/>
    </source>
</evidence>